<dbReference type="SUPFAM" id="SSF56784">
    <property type="entry name" value="HAD-like"/>
    <property type="match status" value="1"/>
</dbReference>
<dbReference type="InterPro" id="IPR023214">
    <property type="entry name" value="HAD_sf"/>
</dbReference>
<dbReference type="PANTHER" id="PTHR10000:SF55">
    <property type="entry name" value="5-AMINO-6-(5-PHOSPHO-D-RIBITYLAMINO)URACIL PHOSPHATASE YCSE"/>
    <property type="match status" value="1"/>
</dbReference>
<dbReference type="InterPro" id="IPR000150">
    <property type="entry name" value="Cof"/>
</dbReference>
<dbReference type="EMBL" id="JAFBEV010000007">
    <property type="protein sequence ID" value="MBM7657621.1"/>
    <property type="molecule type" value="Genomic_DNA"/>
</dbReference>
<dbReference type="Gene3D" id="3.30.1240.10">
    <property type="match status" value="1"/>
</dbReference>
<gene>
    <name evidence="1" type="ORF">JOC27_001070</name>
</gene>
<sequence length="285" mass="32370">MMEIETIMFDLDGTVLTPHNQVPEELPVYLNTLKERGKRIFAVTGRSLSEAKEVLPEHFPVEGMVTANGMAVFAGKEKIFQSALDATLVHQLIERASEKQLFYEMHRISGGRIAFAKDKAYMEAQISGEKPERVHINEWLSRQKVMRHTMTWLDSLPEESWKEIVKIYFYSSSVDQMQAWKKELAERNETIPFDFFSSSHNNVEVNTKGISKASGIRILLDHFKLNVENALVLGDGENDLPMFHLAGHSVAMKNAPEAIQAQADEVTEFSCSENGVYHHLKKIFG</sequence>
<protein>
    <submittedName>
        <fullName evidence="1">Cof subfamily protein (Haloacid dehalogenase superfamily)</fullName>
    </submittedName>
</protein>
<dbReference type="NCBIfam" id="TIGR00099">
    <property type="entry name" value="Cof-subfamily"/>
    <property type="match status" value="1"/>
</dbReference>
<dbReference type="RefSeq" id="WP_239529818.1">
    <property type="nucleotide sequence ID" value="NZ_CBCRXA010000005.1"/>
</dbReference>
<dbReference type="NCBIfam" id="TIGR01484">
    <property type="entry name" value="HAD-SF-IIB"/>
    <property type="match status" value="1"/>
</dbReference>
<evidence type="ECO:0000313" key="1">
    <source>
        <dbReference type="EMBL" id="MBM7657621.1"/>
    </source>
</evidence>
<proteinExistence type="predicted"/>
<dbReference type="Proteomes" id="UP000823201">
    <property type="component" value="Unassembled WGS sequence"/>
</dbReference>
<name>A0ABS2Q750_9BACL</name>
<dbReference type="Gene3D" id="3.40.50.1000">
    <property type="entry name" value="HAD superfamily/HAD-like"/>
    <property type="match status" value="1"/>
</dbReference>
<reference evidence="1 2" key="1">
    <citation type="submission" date="2021-01" db="EMBL/GenBank/DDBJ databases">
        <title>Genomic Encyclopedia of Type Strains, Phase IV (KMG-IV): sequencing the most valuable type-strain genomes for metagenomic binning, comparative biology and taxonomic classification.</title>
        <authorList>
            <person name="Goeker M."/>
        </authorList>
    </citation>
    <scope>NUCLEOTIDE SEQUENCE [LARGE SCALE GENOMIC DNA]</scope>
    <source>
        <strain evidence="1 2">DSM 100968</strain>
    </source>
</reference>
<dbReference type="InterPro" id="IPR006379">
    <property type="entry name" value="HAD-SF_hydro_IIB"/>
</dbReference>
<dbReference type="SFLD" id="SFLDG01140">
    <property type="entry name" value="C2.B:_Phosphomannomutase_and_P"/>
    <property type="match status" value="1"/>
</dbReference>
<organism evidence="1 2">
    <name type="scientific">Sporolactobacillus spathodeae</name>
    <dbReference type="NCBI Taxonomy" id="1465502"/>
    <lineage>
        <taxon>Bacteria</taxon>
        <taxon>Bacillati</taxon>
        <taxon>Bacillota</taxon>
        <taxon>Bacilli</taxon>
        <taxon>Bacillales</taxon>
        <taxon>Sporolactobacillaceae</taxon>
        <taxon>Sporolactobacillus</taxon>
    </lineage>
</organism>
<dbReference type="InterPro" id="IPR036412">
    <property type="entry name" value="HAD-like_sf"/>
</dbReference>
<comment type="caution">
    <text evidence="1">The sequence shown here is derived from an EMBL/GenBank/DDBJ whole genome shotgun (WGS) entry which is preliminary data.</text>
</comment>
<dbReference type="PANTHER" id="PTHR10000">
    <property type="entry name" value="PHOSPHOSERINE PHOSPHATASE"/>
    <property type="match status" value="1"/>
</dbReference>
<evidence type="ECO:0000313" key="2">
    <source>
        <dbReference type="Proteomes" id="UP000823201"/>
    </source>
</evidence>
<dbReference type="SFLD" id="SFLDS00003">
    <property type="entry name" value="Haloacid_Dehalogenase"/>
    <property type="match status" value="1"/>
</dbReference>
<accession>A0ABS2Q750</accession>
<dbReference type="PROSITE" id="PS01229">
    <property type="entry name" value="COF_2"/>
    <property type="match status" value="1"/>
</dbReference>
<dbReference type="Pfam" id="PF08282">
    <property type="entry name" value="Hydrolase_3"/>
    <property type="match status" value="1"/>
</dbReference>
<keyword evidence="2" id="KW-1185">Reference proteome</keyword>